<keyword evidence="2" id="KW-1185">Reference proteome</keyword>
<reference evidence="1 2" key="1">
    <citation type="submission" date="2020-08" db="EMBL/GenBank/DDBJ databases">
        <authorList>
            <person name="Liu C."/>
            <person name="Sun Q."/>
        </authorList>
    </citation>
    <scope>NUCLEOTIDE SEQUENCE [LARGE SCALE GENOMIC DNA]</scope>
    <source>
        <strain evidence="1 2">NSJ-4</strain>
    </source>
</reference>
<organism evidence="1 2">
    <name type="scientific">Wujia chipingensis</name>
    <dbReference type="NCBI Taxonomy" id="2763670"/>
    <lineage>
        <taxon>Bacteria</taxon>
        <taxon>Bacillati</taxon>
        <taxon>Bacillota</taxon>
        <taxon>Clostridia</taxon>
        <taxon>Lachnospirales</taxon>
        <taxon>Lachnospiraceae</taxon>
        <taxon>Wujia</taxon>
    </lineage>
</organism>
<dbReference type="AlphaFoldDB" id="A0A7G9FPU3"/>
<sequence length="111" mass="12447">MGKSYVIEGQYKNNKIDYGNTRIWIKCEPYSQTMNKLSISSYTVIDESNKDQYSFWKGALGVALFGGFGAIAGVGGKKSNEYLVAVEWKDGEKSLLSLDEDAYKVFVKSMF</sequence>
<name>A0A7G9FPU3_9FIRM</name>
<dbReference type="EMBL" id="CP060632">
    <property type="protein sequence ID" value="QNM00575.1"/>
    <property type="molecule type" value="Genomic_DNA"/>
</dbReference>
<evidence type="ECO:0000313" key="2">
    <source>
        <dbReference type="Proteomes" id="UP000515819"/>
    </source>
</evidence>
<dbReference type="KEGG" id="wcp:H9Q76_04635"/>
<evidence type="ECO:0000313" key="1">
    <source>
        <dbReference type="EMBL" id="QNM00575.1"/>
    </source>
</evidence>
<protein>
    <submittedName>
        <fullName evidence="1">Uncharacterized protein</fullName>
    </submittedName>
</protein>
<accession>A0A7G9FPU3</accession>
<dbReference type="RefSeq" id="WP_249321732.1">
    <property type="nucleotide sequence ID" value="NZ_CP060632.1"/>
</dbReference>
<dbReference type="Proteomes" id="UP000515819">
    <property type="component" value="Chromosome"/>
</dbReference>
<gene>
    <name evidence="1" type="ORF">H9Q76_04635</name>
</gene>
<proteinExistence type="predicted"/>